<dbReference type="AlphaFoldDB" id="A0A8H9HXD8"/>
<reference evidence="3" key="1">
    <citation type="journal article" date="2014" name="Int. J. Syst. Evol. Microbiol.">
        <title>Complete genome sequence of Corynebacterium casei LMG S-19264T (=DSM 44701T), isolated from a smear-ripened cheese.</title>
        <authorList>
            <consortium name="US DOE Joint Genome Institute (JGI-PGF)"/>
            <person name="Walter F."/>
            <person name="Albersmeier A."/>
            <person name="Kalinowski J."/>
            <person name="Ruckert C."/>
        </authorList>
    </citation>
    <scope>NUCLEOTIDE SEQUENCE</scope>
    <source>
        <strain evidence="3">JCM 4136</strain>
    </source>
</reference>
<dbReference type="Proteomes" id="UP000660975">
    <property type="component" value="Unassembled WGS sequence"/>
</dbReference>
<reference evidence="3" key="3">
    <citation type="submission" date="2020-09" db="EMBL/GenBank/DDBJ databases">
        <authorList>
            <person name="Sun Q."/>
            <person name="Ohkuma M."/>
        </authorList>
    </citation>
    <scope>NUCLEOTIDE SEQUENCE</scope>
    <source>
        <strain evidence="3">JCM 4136</strain>
    </source>
</reference>
<dbReference type="Proteomes" id="UP000480804">
    <property type="component" value="Unassembled WGS sequence"/>
</dbReference>
<evidence type="ECO:0000313" key="4">
    <source>
        <dbReference type="Proteomes" id="UP000480804"/>
    </source>
</evidence>
<feature type="region of interest" description="Disordered" evidence="1">
    <location>
        <begin position="1"/>
        <end position="56"/>
    </location>
</feature>
<gene>
    <name evidence="3" type="ORF">GCM10010227_53800</name>
    <name evidence="2" type="ORF">Sgou_05360</name>
</gene>
<keyword evidence="4" id="KW-1185">Reference proteome</keyword>
<feature type="compositionally biased region" description="Basic and acidic residues" evidence="1">
    <location>
        <begin position="1"/>
        <end position="10"/>
    </location>
</feature>
<dbReference type="EMBL" id="BMSC01000026">
    <property type="protein sequence ID" value="GGU91726.1"/>
    <property type="molecule type" value="Genomic_DNA"/>
</dbReference>
<dbReference type="EMBL" id="BLLO01000009">
    <property type="protein sequence ID" value="GFH75866.1"/>
    <property type="molecule type" value="Genomic_DNA"/>
</dbReference>
<feature type="compositionally biased region" description="Basic and acidic residues" evidence="1">
    <location>
        <begin position="20"/>
        <end position="31"/>
    </location>
</feature>
<evidence type="ECO:0000313" key="2">
    <source>
        <dbReference type="EMBL" id="GFH75866.1"/>
    </source>
</evidence>
<proteinExistence type="predicted"/>
<evidence type="ECO:0000313" key="3">
    <source>
        <dbReference type="EMBL" id="GGU91726.1"/>
    </source>
</evidence>
<accession>A0A8H9HXD8</accession>
<reference evidence="2 4" key="2">
    <citation type="submission" date="2020-02" db="EMBL/GenBank/DDBJ databases">
        <title>Whole genome shotgun sequence of Streptomyces gougerotii NBRC 13043.</title>
        <authorList>
            <person name="Ichikawa N."/>
            <person name="Komaki H."/>
            <person name="Tamura T."/>
        </authorList>
    </citation>
    <scope>NUCLEOTIDE SEQUENCE [LARGE SCALE GENOMIC DNA]</scope>
    <source>
        <strain evidence="2 4">NBRC 13043</strain>
    </source>
</reference>
<sequence length="88" mass="9296">MPGFLRRDRLLPTSSVPGSGEHRHKEAEHARAAQGVSGHRLDGGHPRTGPGAVEDAARDARLRRIVEGVPLPCGITGSMSCARAPALR</sequence>
<evidence type="ECO:0000256" key="1">
    <source>
        <dbReference type="SAM" id="MobiDB-lite"/>
    </source>
</evidence>
<comment type="caution">
    <text evidence="3">The sequence shown here is derived from an EMBL/GenBank/DDBJ whole genome shotgun (WGS) entry which is preliminary data.</text>
</comment>
<organism evidence="3 5">
    <name type="scientific">Streptomyces gougerotii</name>
    <dbReference type="NCBI Taxonomy" id="53448"/>
    <lineage>
        <taxon>Bacteria</taxon>
        <taxon>Bacillati</taxon>
        <taxon>Actinomycetota</taxon>
        <taxon>Actinomycetes</taxon>
        <taxon>Kitasatosporales</taxon>
        <taxon>Streptomycetaceae</taxon>
        <taxon>Streptomyces</taxon>
        <taxon>Streptomyces diastaticus group</taxon>
    </lineage>
</organism>
<protein>
    <submittedName>
        <fullName evidence="3">Uncharacterized protein</fullName>
    </submittedName>
</protein>
<evidence type="ECO:0000313" key="5">
    <source>
        <dbReference type="Proteomes" id="UP000660975"/>
    </source>
</evidence>
<name>A0A8H9HXD8_9ACTN</name>